<proteinExistence type="predicted"/>
<reference evidence="1 2" key="1">
    <citation type="submission" date="2014-04" db="EMBL/GenBank/DDBJ databases">
        <title>Whole genome shotgun sequence of Geobacillus caldoxylosilyticus NBRC 107762.</title>
        <authorList>
            <person name="Hosoyama A."/>
            <person name="Hosoyama Y."/>
            <person name="Katano-Makiyama Y."/>
            <person name="Tsuchikane K."/>
            <person name="Ohji S."/>
            <person name="Ichikawa N."/>
            <person name="Yamazoe A."/>
            <person name="Fujita N."/>
        </authorList>
    </citation>
    <scope>NUCLEOTIDE SEQUENCE [LARGE SCALE GENOMIC DNA]</scope>
    <source>
        <strain evidence="1 2">NBRC 107762</strain>
    </source>
</reference>
<keyword evidence="2" id="KW-1185">Reference proteome</keyword>
<name>A0A023DH87_9BACL</name>
<gene>
    <name evidence="1" type="ORF">GCA01S_047_00400</name>
</gene>
<dbReference type="EMBL" id="BAWO01000047">
    <property type="protein sequence ID" value="GAJ40617.1"/>
    <property type="molecule type" value="Genomic_DNA"/>
</dbReference>
<evidence type="ECO:0000313" key="1">
    <source>
        <dbReference type="EMBL" id="GAJ40617.1"/>
    </source>
</evidence>
<comment type="caution">
    <text evidence="1">The sequence shown here is derived from an EMBL/GenBank/DDBJ whole genome shotgun (WGS) entry which is preliminary data.</text>
</comment>
<dbReference type="AlphaFoldDB" id="A0A023DH87"/>
<evidence type="ECO:0000313" key="2">
    <source>
        <dbReference type="Proteomes" id="UP000023561"/>
    </source>
</evidence>
<protein>
    <submittedName>
        <fullName evidence="1">Uncharacterized protein</fullName>
    </submittedName>
</protein>
<dbReference type="Proteomes" id="UP000023561">
    <property type="component" value="Unassembled WGS sequence"/>
</dbReference>
<accession>A0A023DH87</accession>
<organism evidence="1 2">
    <name type="scientific">Parageobacillus caldoxylosilyticus NBRC 107762</name>
    <dbReference type="NCBI Taxonomy" id="1220594"/>
    <lineage>
        <taxon>Bacteria</taxon>
        <taxon>Bacillati</taxon>
        <taxon>Bacillota</taxon>
        <taxon>Bacilli</taxon>
        <taxon>Bacillales</taxon>
        <taxon>Anoxybacillaceae</taxon>
        <taxon>Saccharococcus</taxon>
    </lineage>
</organism>
<sequence length="89" mass="10339">MRKIIALGGGGFSMKPENPLLDLYILRQEKRKPNNVAASSRTNAKAYRLRKTNKEWKKSNGNDVFRRRRTSMSEYLIVKKTKIELAVEQ</sequence>